<sequence>MIHDLLPEATPRPGTPGGPQPDGRPAAPVPRITAVATAVPPDSYAQREVLDLFGIDDPRIRSLFLNSAIERRHLTLPPRAPGGTWHFETQGELLRKHATGAVDLGGRAVLAALREAGAEPADIGYLCCVSSTGFLTPGLSALLVKELGLRPETSRLDVVGMGCNAGLNALTAVTGWASANPGRLAVMVCAEVCSAAYVFDGTMRTAVVNSLFGDGAAAVTVVADEHGDTARDARPGAAGTAPAVLKYASCVIPEAVAAMRYEWDDDQGKFSFFLDRDIPYVVGAHAERPVARLLEGTGLRRSDIAHWLVHSGGKKVIDSVRVNLGLTRHDVRHTVGVLRDHGNLSSGSFLFSYERLLAEGVVSRGEYGVLMTMGPGSTIETALLRW</sequence>
<keyword evidence="2" id="KW-0808">Transferase</keyword>
<evidence type="ECO:0000256" key="2">
    <source>
        <dbReference type="ARBA" id="ARBA00022679"/>
    </source>
</evidence>
<feature type="domain" description="Chalcone/stilbene synthase N-terminal" evidence="5">
    <location>
        <begin position="101"/>
        <end position="224"/>
    </location>
</feature>
<proteinExistence type="inferred from homology"/>
<gene>
    <name evidence="7" type="ORF">FHS36_005166</name>
</gene>
<comment type="similarity">
    <text evidence="1">Belongs to the thiolase-like superfamily. Chalcone/stilbene synthases family.</text>
</comment>
<comment type="caution">
    <text evidence="7">The sequence shown here is derived from an EMBL/GenBank/DDBJ whole genome shotgun (WGS) entry which is preliminary data.</text>
</comment>
<name>A0A7W8F4G4_STREU</name>
<dbReference type="Gene3D" id="3.40.47.10">
    <property type="match status" value="2"/>
</dbReference>
<reference evidence="7 8" key="1">
    <citation type="submission" date="2020-08" db="EMBL/GenBank/DDBJ databases">
        <title>Genomic Encyclopedia of Type Strains, Phase III (KMG-III): the genomes of soil and plant-associated and newly described type strains.</title>
        <authorList>
            <person name="Whitman W."/>
        </authorList>
    </citation>
    <scope>NUCLEOTIDE SEQUENCE [LARGE SCALE GENOMIC DNA]</scope>
    <source>
        <strain evidence="7 8">CECT 3259</strain>
    </source>
</reference>
<dbReference type="InterPro" id="IPR016039">
    <property type="entry name" value="Thiolase-like"/>
</dbReference>
<dbReference type="InterPro" id="IPR011141">
    <property type="entry name" value="Polyketide_synthase_type-III"/>
</dbReference>
<dbReference type="AlphaFoldDB" id="A0A7W8F4G4"/>
<dbReference type="Pfam" id="PF02797">
    <property type="entry name" value="Chal_sti_synt_C"/>
    <property type="match status" value="1"/>
</dbReference>
<feature type="region of interest" description="Disordered" evidence="4">
    <location>
        <begin position="1"/>
        <end position="28"/>
    </location>
</feature>
<feature type="active site" description="Acyl-thioester intermediate" evidence="3">
    <location>
        <position position="163"/>
    </location>
</feature>
<evidence type="ECO:0000313" key="8">
    <source>
        <dbReference type="Proteomes" id="UP000528608"/>
    </source>
</evidence>
<accession>A0A7W8F4G4</accession>
<evidence type="ECO:0000256" key="1">
    <source>
        <dbReference type="ARBA" id="ARBA00005531"/>
    </source>
</evidence>
<evidence type="ECO:0000256" key="4">
    <source>
        <dbReference type="SAM" id="MobiDB-lite"/>
    </source>
</evidence>
<dbReference type="InterPro" id="IPR012328">
    <property type="entry name" value="Chalcone/stilbene_synt_C"/>
</dbReference>
<evidence type="ECO:0000313" key="7">
    <source>
        <dbReference type="EMBL" id="MBB5121697.1"/>
    </source>
</evidence>
<dbReference type="PANTHER" id="PTHR11877">
    <property type="entry name" value="HYDROXYMETHYLGLUTARYL-COA SYNTHASE"/>
    <property type="match status" value="1"/>
</dbReference>
<dbReference type="NCBIfam" id="NF042429">
    <property type="entry name" value="DHPHCoAsyn_DpgA"/>
    <property type="match status" value="1"/>
</dbReference>
<dbReference type="InterPro" id="IPR001099">
    <property type="entry name" value="Chalcone/stilbene_synt_N"/>
</dbReference>
<dbReference type="PIRSF" id="PIRSF000451">
    <property type="entry name" value="PKS_III"/>
    <property type="match status" value="1"/>
</dbReference>
<evidence type="ECO:0000256" key="3">
    <source>
        <dbReference type="PIRSR" id="PIRSR000451-1"/>
    </source>
</evidence>
<dbReference type="GO" id="GO:0030639">
    <property type="term" value="P:polyketide biosynthetic process"/>
    <property type="evidence" value="ECO:0007669"/>
    <property type="project" value="TreeGrafter"/>
</dbReference>
<dbReference type="CDD" id="cd00831">
    <property type="entry name" value="CHS_like"/>
    <property type="match status" value="1"/>
</dbReference>
<dbReference type="Proteomes" id="UP000528608">
    <property type="component" value="Unassembled WGS sequence"/>
</dbReference>
<dbReference type="SUPFAM" id="SSF53901">
    <property type="entry name" value="Thiolase-like"/>
    <property type="match status" value="1"/>
</dbReference>
<dbReference type="InterPro" id="IPR053446">
    <property type="entry name" value="DPA-CoA_Synthase"/>
</dbReference>
<protein>
    <submittedName>
        <fullName evidence="7">Putative naringenin-chalcone synthase</fullName>
    </submittedName>
</protein>
<dbReference type="RefSeq" id="WP_376697859.1">
    <property type="nucleotide sequence ID" value="NZ_JACHJF010000020.1"/>
</dbReference>
<dbReference type="GO" id="GO:0016747">
    <property type="term" value="F:acyltransferase activity, transferring groups other than amino-acyl groups"/>
    <property type="evidence" value="ECO:0007669"/>
    <property type="project" value="InterPro"/>
</dbReference>
<dbReference type="PANTHER" id="PTHR11877:SF46">
    <property type="entry name" value="TYPE III POLYKETIDE SYNTHASE A"/>
    <property type="match status" value="1"/>
</dbReference>
<evidence type="ECO:0000259" key="6">
    <source>
        <dbReference type="Pfam" id="PF02797"/>
    </source>
</evidence>
<evidence type="ECO:0000259" key="5">
    <source>
        <dbReference type="Pfam" id="PF00195"/>
    </source>
</evidence>
<dbReference type="EMBL" id="JACHJF010000020">
    <property type="protein sequence ID" value="MBB5121697.1"/>
    <property type="molecule type" value="Genomic_DNA"/>
</dbReference>
<dbReference type="Pfam" id="PF00195">
    <property type="entry name" value="Chal_sti_synt_N"/>
    <property type="match status" value="1"/>
</dbReference>
<feature type="domain" description="Chalcone/stilbene synthase C-terminal" evidence="6">
    <location>
        <begin position="270"/>
        <end position="385"/>
    </location>
</feature>
<organism evidence="7 8">
    <name type="scientific">Streptomyces eurocidicus</name>
    <name type="common">Streptoverticillium eurocidicus</name>
    <dbReference type="NCBI Taxonomy" id="66423"/>
    <lineage>
        <taxon>Bacteria</taxon>
        <taxon>Bacillati</taxon>
        <taxon>Actinomycetota</taxon>
        <taxon>Actinomycetes</taxon>
        <taxon>Kitasatosporales</taxon>
        <taxon>Streptomycetaceae</taxon>
        <taxon>Streptomyces</taxon>
    </lineage>
</organism>